<accession>A0A0A8Y6R6</accession>
<reference evidence="1" key="2">
    <citation type="journal article" date="2015" name="Data Brief">
        <title>Shoot transcriptome of the giant reed, Arundo donax.</title>
        <authorList>
            <person name="Barrero R.A."/>
            <person name="Guerrero F.D."/>
            <person name="Moolhuijzen P."/>
            <person name="Goolsby J.A."/>
            <person name="Tidwell J."/>
            <person name="Bellgard S.E."/>
            <person name="Bellgard M.I."/>
        </authorList>
    </citation>
    <scope>NUCLEOTIDE SEQUENCE</scope>
    <source>
        <tissue evidence="1">Shoot tissue taken approximately 20 cm above the soil surface</tissue>
    </source>
</reference>
<protein>
    <submittedName>
        <fullName evidence="1">Uncharacterized protein</fullName>
    </submittedName>
</protein>
<name>A0A0A8Y6R6_ARUDO</name>
<evidence type="ECO:0000313" key="1">
    <source>
        <dbReference type="EMBL" id="JAD20788.1"/>
    </source>
</evidence>
<sequence length="29" mass="3452">MPQLSLHHYQCLKILAGAYHNLALLQRYR</sequence>
<proteinExistence type="predicted"/>
<dbReference type="AlphaFoldDB" id="A0A0A8Y6R6"/>
<reference evidence="1" key="1">
    <citation type="submission" date="2014-09" db="EMBL/GenBank/DDBJ databases">
        <authorList>
            <person name="Magalhaes I.L.F."/>
            <person name="Oliveira U."/>
            <person name="Santos F.R."/>
            <person name="Vidigal T.H.D.A."/>
            <person name="Brescovit A.D."/>
            <person name="Santos A.J."/>
        </authorList>
    </citation>
    <scope>NUCLEOTIDE SEQUENCE</scope>
    <source>
        <tissue evidence="1">Shoot tissue taken approximately 20 cm above the soil surface</tissue>
    </source>
</reference>
<organism evidence="1">
    <name type="scientific">Arundo donax</name>
    <name type="common">Giant reed</name>
    <name type="synonym">Donax arundinaceus</name>
    <dbReference type="NCBI Taxonomy" id="35708"/>
    <lineage>
        <taxon>Eukaryota</taxon>
        <taxon>Viridiplantae</taxon>
        <taxon>Streptophyta</taxon>
        <taxon>Embryophyta</taxon>
        <taxon>Tracheophyta</taxon>
        <taxon>Spermatophyta</taxon>
        <taxon>Magnoliopsida</taxon>
        <taxon>Liliopsida</taxon>
        <taxon>Poales</taxon>
        <taxon>Poaceae</taxon>
        <taxon>PACMAD clade</taxon>
        <taxon>Arundinoideae</taxon>
        <taxon>Arundineae</taxon>
        <taxon>Arundo</taxon>
    </lineage>
</organism>
<dbReference type="EMBL" id="GBRH01277107">
    <property type="protein sequence ID" value="JAD20788.1"/>
    <property type="molecule type" value="Transcribed_RNA"/>
</dbReference>